<evidence type="ECO:0000313" key="2">
    <source>
        <dbReference type="EMBL" id="KAK3335309.1"/>
    </source>
</evidence>
<comment type="caution">
    <text evidence="2">The sequence shown here is derived from an EMBL/GenBank/DDBJ whole genome shotgun (WGS) entry which is preliminary data.</text>
</comment>
<evidence type="ECO:0000313" key="3">
    <source>
        <dbReference type="Proteomes" id="UP001286456"/>
    </source>
</evidence>
<organism evidence="2 3">
    <name type="scientific">Cercophora scortea</name>
    <dbReference type="NCBI Taxonomy" id="314031"/>
    <lineage>
        <taxon>Eukaryota</taxon>
        <taxon>Fungi</taxon>
        <taxon>Dikarya</taxon>
        <taxon>Ascomycota</taxon>
        <taxon>Pezizomycotina</taxon>
        <taxon>Sordariomycetes</taxon>
        <taxon>Sordariomycetidae</taxon>
        <taxon>Sordariales</taxon>
        <taxon>Lasiosphaeriaceae</taxon>
        <taxon>Cercophora</taxon>
    </lineage>
</organism>
<accession>A0AAE0J1T1</accession>
<keyword evidence="1" id="KW-1133">Transmembrane helix</keyword>
<name>A0AAE0J1T1_9PEZI</name>
<gene>
    <name evidence="2" type="ORF">B0T19DRAFT_4523</name>
</gene>
<dbReference type="EMBL" id="JAUEPO010000001">
    <property type="protein sequence ID" value="KAK3335309.1"/>
    <property type="molecule type" value="Genomic_DNA"/>
</dbReference>
<evidence type="ECO:0000256" key="1">
    <source>
        <dbReference type="SAM" id="Phobius"/>
    </source>
</evidence>
<proteinExistence type="predicted"/>
<dbReference type="AlphaFoldDB" id="A0AAE0J1T1"/>
<keyword evidence="3" id="KW-1185">Reference proteome</keyword>
<keyword evidence="1" id="KW-0812">Transmembrane</keyword>
<sequence length="75" mass="8214">MEYLLAKLVAFRHVVAIIIVMLLVTLLNAKKATARCLFQLVYALAPSYVFANRGARLHSSCSYLVSCSTPAARAL</sequence>
<protein>
    <submittedName>
        <fullName evidence="2">Uncharacterized protein</fullName>
    </submittedName>
</protein>
<feature type="transmembrane region" description="Helical" evidence="1">
    <location>
        <begin position="6"/>
        <end position="27"/>
    </location>
</feature>
<keyword evidence="1" id="KW-0472">Membrane</keyword>
<reference evidence="2" key="2">
    <citation type="submission" date="2023-06" db="EMBL/GenBank/DDBJ databases">
        <authorList>
            <consortium name="Lawrence Berkeley National Laboratory"/>
            <person name="Haridas S."/>
            <person name="Hensen N."/>
            <person name="Bonometti L."/>
            <person name="Westerberg I."/>
            <person name="Brannstrom I.O."/>
            <person name="Guillou S."/>
            <person name="Cros-Aarteil S."/>
            <person name="Calhoun S."/>
            <person name="Kuo A."/>
            <person name="Mondo S."/>
            <person name="Pangilinan J."/>
            <person name="Riley R."/>
            <person name="Labutti K."/>
            <person name="Andreopoulos B."/>
            <person name="Lipzen A."/>
            <person name="Chen C."/>
            <person name="Yanf M."/>
            <person name="Daum C."/>
            <person name="Ng V."/>
            <person name="Clum A."/>
            <person name="Steindorff A."/>
            <person name="Ohm R."/>
            <person name="Martin F."/>
            <person name="Silar P."/>
            <person name="Natvig D."/>
            <person name="Lalanne C."/>
            <person name="Gautier V."/>
            <person name="Ament-Velasquez S.L."/>
            <person name="Kruys A."/>
            <person name="Hutchinson M.I."/>
            <person name="Powell A.J."/>
            <person name="Barry K."/>
            <person name="Miller A.N."/>
            <person name="Grigoriev I.V."/>
            <person name="Debuchy R."/>
            <person name="Gladieux P."/>
            <person name="Thoren M.H."/>
            <person name="Johannesson H."/>
        </authorList>
    </citation>
    <scope>NUCLEOTIDE SEQUENCE</scope>
    <source>
        <strain evidence="2">SMH4131-1</strain>
    </source>
</reference>
<dbReference type="Proteomes" id="UP001286456">
    <property type="component" value="Unassembled WGS sequence"/>
</dbReference>
<reference evidence="2" key="1">
    <citation type="journal article" date="2023" name="Mol. Phylogenet. Evol.">
        <title>Genome-scale phylogeny and comparative genomics of the fungal order Sordariales.</title>
        <authorList>
            <person name="Hensen N."/>
            <person name="Bonometti L."/>
            <person name="Westerberg I."/>
            <person name="Brannstrom I.O."/>
            <person name="Guillou S."/>
            <person name="Cros-Aarteil S."/>
            <person name="Calhoun S."/>
            <person name="Haridas S."/>
            <person name="Kuo A."/>
            <person name="Mondo S."/>
            <person name="Pangilinan J."/>
            <person name="Riley R."/>
            <person name="LaButti K."/>
            <person name="Andreopoulos B."/>
            <person name="Lipzen A."/>
            <person name="Chen C."/>
            <person name="Yan M."/>
            <person name="Daum C."/>
            <person name="Ng V."/>
            <person name="Clum A."/>
            <person name="Steindorff A."/>
            <person name="Ohm R.A."/>
            <person name="Martin F."/>
            <person name="Silar P."/>
            <person name="Natvig D.O."/>
            <person name="Lalanne C."/>
            <person name="Gautier V."/>
            <person name="Ament-Velasquez S.L."/>
            <person name="Kruys A."/>
            <person name="Hutchinson M.I."/>
            <person name="Powell A.J."/>
            <person name="Barry K."/>
            <person name="Miller A.N."/>
            <person name="Grigoriev I.V."/>
            <person name="Debuchy R."/>
            <person name="Gladieux P."/>
            <person name="Hiltunen Thoren M."/>
            <person name="Johannesson H."/>
        </authorList>
    </citation>
    <scope>NUCLEOTIDE SEQUENCE</scope>
    <source>
        <strain evidence="2">SMH4131-1</strain>
    </source>
</reference>